<sequence length="79" mass="8416">MTEALLRSIRRWLITIALLLAVLLRYQTTGSTAPESVDPIVNAVATAVAFVAALWLWHSFRGATGADTAGEEASSTAEN</sequence>
<gene>
    <name evidence="2" type="ORF">SAMN05192554_10397</name>
</gene>
<keyword evidence="1" id="KW-0472">Membrane</keyword>
<dbReference type="EMBL" id="FNIA01000003">
    <property type="protein sequence ID" value="SDM50489.1"/>
    <property type="molecule type" value="Genomic_DNA"/>
</dbReference>
<name>A0A1G9TRV1_9EURY</name>
<proteinExistence type="predicted"/>
<organism evidence="2 3">
    <name type="scientific">Haloarchaeobius iranensis</name>
    <dbReference type="NCBI Taxonomy" id="996166"/>
    <lineage>
        <taxon>Archaea</taxon>
        <taxon>Methanobacteriati</taxon>
        <taxon>Methanobacteriota</taxon>
        <taxon>Stenosarchaea group</taxon>
        <taxon>Halobacteria</taxon>
        <taxon>Halobacteriales</taxon>
        <taxon>Halorubellaceae</taxon>
        <taxon>Haloarchaeobius</taxon>
    </lineage>
</organism>
<keyword evidence="3" id="KW-1185">Reference proteome</keyword>
<feature type="transmembrane region" description="Helical" evidence="1">
    <location>
        <begin position="40"/>
        <end position="57"/>
    </location>
</feature>
<evidence type="ECO:0000256" key="1">
    <source>
        <dbReference type="SAM" id="Phobius"/>
    </source>
</evidence>
<accession>A0A1G9TRV1</accession>
<evidence type="ECO:0000313" key="2">
    <source>
        <dbReference type="EMBL" id="SDM50489.1"/>
    </source>
</evidence>
<protein>
    <submittedName>
        <fullName evidence="2">Uncharacterized protein</fullName>
    </submittedName>
</protein>
<dbReference type="RefSeq" id="WP_089731606.1">
    <property type="nucleotide sequence ID" value="NZ_FNIA01000003.1"/>
</dbReference>
<dbReference type="Proteomes" id="UP000199370">
    <property type="component" value="Unassembled WGS sequence"/>
</dbReference>
<keyword evidence="1" id="KW-1133">Transmembrane helix</keyword>
<dbReference type="AlphaFoldDB" id="A0A1G9TRV1"/>
<keyword evidence="1" id="KW-0812">Transmembrane</keyword>
<evidence type="ECO:0000313" key="3">
    <source>
        <dbReference type="Proteomes" id="UP000199370"/>
    </source>
</evidence>
<reference evidence="2 3" key="1">
    <citation type="submission" date="2016-10" db="EMBL/GenBank/DDBJ databases">
        <authorList>
            <person name="de Groot N.N."/>
        </authorList>
    </citation>
    <scope>NUCLEOTIDE SEQUENCE [LARGE SCALE GENOMIC DNA]</scope>
    <source>
        <strain evidence="3">EB21,IBRC-M 10013,KCTC 4048</strain>
    </source>
</reference>